<proteinExistence type="predicted"/>
<gene>
    <name evidence="2" type="ORF">QC818_00585</name>
</gene>
<reference evidence="2 3" key="1">
    <citation type="submission" date="2023-04" db="EMBL/GenBank/DDBJ databases">
        <title>A long-awaited taxogenomic arrangement of the family Halomonadaceae.</title>
        <authorList>
            <person name="De La Haba R."/>
            <person name="Chuvochina M."/>
            <person name="Wittouck S."/>
            <person name="Arahal D.R."/>
            <person name="Sanchez-Porro C."/>
            <person name="Hugenholtz P."/>
            <person name="Ventosa A."/>
        </authorList>
    </citation>
    <scope>NUCLEOTIDE SEQUENCE [LARGE SCALE GENOMIC DNA]</scope>
    <source>
        <strain evidence="2 3">DSM 23530</strain>
    </source>
</reference>
<dbReference type="RefSeq" id="WP_309650879.1">
    <property type="nucleotide sequence ID" value="NZ_JARWAK010000001.1"/>
</dbReference>
<dbReference type="InterPro" id="IPR010982">
    <property type="entry name" value="Lambda_DNA-bd_dom_sf"/>
</dbReference>
<comment type="caution">
    <text evidence="2">The sequence shown here is derived from an EMBL/GenBank/DDBJ whole genome shotgun (WGS) entry which is preliminary data.</text>
</comment>
<accession>A0ABU1FX77</accession>
<protein>
    <submittedName>
        <fullName evidence="2">Helix-turn-helix transcriptional regulator</fullName>
    </submittedName>
</protein>
<dbReference type="SUPFAM" id="SSF47413">
    <property type="entry name" value="lambda repressor-like DNA-binding domains"/>
    <property type="match status" value="1"/>
</dbReference>
<dbReference type="CDD" id="cd00093">
    <property type="entry name" value="HTH_XRE"/>
    <property type="match status" value="1"/>
</dbReference>
<keyword evidence="3" id="KW-1185">Reference proteome</keyword>
<evidence type="ECO:0000256" key="1">
    <source>
        <dbReference type="SAM" id="MobiDB-lite"/>
    </source>
</evidence>
<dbReference type="Gene3D" id="1.10.260.40">
    <property type="entry name" value="lambda repressor-like DNA-binding domains"/>
    <property type="match status" value="1"/>
</dbReference>
<evidence type="ECO:0000313" key="2">
    <source>
        <dbReference type="EMBL" id="MDR5865282.1"/>
    </source>
</evidence>
<name>A0ABU1FX77_9GAMM</name>
<dbReference type="Proteomes" id="UP001264519">
    <property type="component" value="Unassembled WGS sequence"/>
</dbReference>
<feature type="region of interest" description="Disordered" evidence="1">
    <location>
        <begin position="70"/>
        <end position="94"/>
    </location>
</feature>
<organism evidence="2 3">
    <name type="scientific">Halomonas koreensis</name>
    <dbReference type="NCBI Taxonomy" id="245385"/>
    <lineage>
        <taxon>Bacteria</taxon>
        <taxon>Pseudomonadati</taxon>
        <taxon>Pseudomonadota</taxon>
        <taxon>Gammaproteobacteria</taxon>
        <taxon>Oceanospirillales</taxon>
        <taxon>Halomonadaceae</taxon>
        <taxon>Halomonas</taxon>
    </lineage>
</organism>
<dbReference type="InterPro" id="IPR001387">
    <property type="entry name" value="Cro/C1-type_HTH"/>
</dbReference>
<evidence type="ECO:0000313" key="3">
    <source>
        <dbReference type="Proteomes" id="UP001264519"/>
    </source>
</evidence>
<feature type="compositionally biased region" description="Basic and acidic residues" evidence="1">
    <location>
        <begin position="78"/>
        <end position="94"/>
    </location>
</feature>
<dbReference type="EMBL" id="JARWAK010000001">
    <property type="protein sequence ID" value="MDR5865282.1"/>
    <property type="molecule type" value="Genomic_DNA"/>
</dbReference>
<sequence length="94" mass="10545">MSNDLAQKIRSIREAETSGRAEFSELIGVPKKTLIGIEQTGRVPKGDLLQAVCRQWPKYTMWLMTDQVDEASGQVSPEIEKARKELKHTGTDTD</sequence>